<dbReference type="EMBL" id="BMZF01000001">
    <property type="protein sequence ID" value="GHA44285.1"/>
    <property type="molecule type" value="Genomic_DNA"/>
</dbReference>
<dbReference type="RefSeq" id="WP_189639102.1">
    <property type="nucleotide sequence ID" value="NZ_BMZF01000001.1"/>
</dbReference>
<dbReference type="Pfam" id="PF01042">
    <property type="entry name" value="Ribonuc_L-PSP"/>
    <property type="match status" value="1"/>
</dbReference>
<evidence type="ECO:0000313" key="3">
    <source>
        <dbReference type="Proteomes" id="UP000634455"/>
    </source>
</evidence>
<dbReference type="CDD" id="cd00448">
    <property type="entry name" value="YjgF_YER057c_UK114_family"/>
    <property type="match status" value="1"/>
</dbReference>
<organism evidence="2 3">
    <name type="scientific">Paramylibacter ulvae</name>
    <dbReference type="NCBI Taxonomy" id="1651968"/>
    <lineage>
        <taxon>Bacteria</taxon>
        <taxon>Pseudomonadati</taxon>
        <taxon>Pseudomonadota</taxon>
        <taxon>Alphaproteobacteria</taxon>
        <taxon>Rhodobacterales</taxon>
        <taxon>Paracoccaceae</taxon>
        <taxon>Paramylibacter</taxon>
    </lineage>
</organism>
<dbReference type="PANTHER" id="PTHR11803:SF58">
    <property type="entry name" value="PROTEIN HMF1-RELATED"/>
    <property type="match status" value="1"/>
</dbReference>
<dbReference type="InterPro" id="IPR006175">
    <property type="entry name" value="YjgF/YER057c/UK114"/>
</dbReference>
<evidence type="ECO:0000313" key="2">
    <source>
        <dbReference type="EMBL" id="GHA44285.1"/>
    </source>
</evidence>
<dbReference type="PANTHER" id="PTHR11803">
    <property type="entry name" value="2-IMINOBUTANOATE/2-IMINOPROPANOATE DEAMINASE RIDA"/>
    <property type="match status" value="1"/>
</dbReference>
<dbReference type="SUPFAM" id="SSF55298">
    <property type="entry name" value="YjgF-like"/>
    <property type="match status" value="1"/>
</dbReference>
<dbReference type="InterPro" id="IPR035959">
    <property type="entry name" value="RutC-like_sf"/>
</dbReference>
<comment type="similarity">
    <text evidence="1">Belongs to the RutC family.</text>
</comment>
<keyword evidence="3" id="KW-1185">Reference proteome</keyword>
<protein>
    <submittedName>
        <fullName evidence="2">Enamine deaminase RidA</fullName>
    </submittedName>
</protein>
<gene>
    <name evidence="2" type="ORF">GCM10008927_06330</name>
</gene>
<accession>A0ABQ3CY82</accession>
<sequence>MSKSISRLNPKTLPDAASIGYSQISISGPTRLALVSGQVAWRRNDGSVSDRLEEQTEQVIKNLSSALDALDATTHDIVQMRIYMTDLNDETMAEAMGQIIAFLDGSQPSLTGVGVSKLAAPELQIEVEMVVHTAG</sequence>
<name>A0ABQ3CY82_9RHOB</name>
<dbReference type="Proteomes" id="UP000634455">
    <property type="component" value="Unassembled WGS sequence"/>
</dbReference>
<dbReference type="Gene3D" id="3.30.1330.40">
    <property type="entry name" value="RutC-like"/>
    <property type="match status" value="1"/>
</dbReference>
<proteinExistence type="inferred from homology"/>
<reference evidence="3" key="1">
    <citation type="journal article" date="2019" name="Int. J. Syst. Evol. Microbiol.">
        <title>The Global Catalogue of Microorganisms (GCM) 10K type strain sequencing project: providing services to taxonomists for standard genome sequencing and annotation.</title>
        <authorList>
            <consortium name="The Broad Institute Genomics Platform"/>
            <consortium name="The Broad Institute Genome Sequencing Center for Infectious Disease"/>
            <person name="Wu L."/>
            <person name="Ma J."/>
        </authorList>
    </citation>
    <scope>NUCLEOTIDE SEQUENCE [LARGE SCALE GENOMIC DNA]</scope>
    <source>
        <strain evidence="3">KCTC 32465</strain>
    </source>
</reference>
<comment type="caution">
    <text evidence="2">The sequence shown here is derived from an EMBL/GenBank/DDBJ whole genome shotgun (WGS) entry which is preliminary data.</text>
</comment>
<evidence type="ECO:0000256" key="1">
    <source>
        <dbReference type="ARBA" id="ARBA00010552"/>
    </source>
</evidence>